<protein>
    <submittedName>
        <fullName evidence="1">Uncharacterized protein</fullName>
    </submittedName>
</protein>
<reference evidence="1" key="1">
    <citation type="submission" date="2020-12" db="EMBL/GenBank/DDBJ databases">
        <title>Clostridium thailandense sp. nov., a novel acetogenic bacterium isolated from peat land soil in Thailand.</title>
        <authorList>
            <person name="Chaikitkaew S."/>
            <person name="Birkeland N.K."/>
        </authorList>
    </citation>
    <scope>NUCLEOTIDE SEQUENCE</scope>
    <source>
        <strain evidence="1">PL3</strain>
    </source>
</reference>
<accession>A0A949TH15</accession>
<dbReference type="RefSeq" id="WP_218319119.1">
    <property type="nucleotide sequence ID" value="NZ_JAEEGC010000018.1"/>
</dbReference>
<dbReference type="EMBL" id="JAEEGC010000018">
    <property type="protein sequence ID" value="MBV7272085.1"/>
    <property type="molecule type" value="Genomic_DNA"/>
</dbReference>
<evidence type="ECO:0000313" key="2">
    <source>
        <dbReference type="Proteomes" id="UP000694308"/>
    </source>
</evidence>
<keyword evidence="2" id="KW-1185">Reference proteome</keyword>
<dbReference type="AlphaFoldDB" id="A0A949TH15"/>
<dbReference type="Proteomes" id="UP000694308">
    <property type="component" value="Unassembled WGS sequence"/>
</dbReference>
<gene>
    <name evidence="1" type="ORF">I6U48_04030</name>
</gene>
<evidence type="ECO:0000313" key="1">
    <source>
        <dbReference type="EMBL" id="MBV7272085.1"/>
    </source>
</evidence>
<proteinExistence type="predicted"/>
<sequence>MITQVFNVSISYNKYTMSYINDLRTFKEEEKEFLKNLEAQDLSYNQGEFLKVDPFDMCNKHLMTSCFGNNNNNPYLSCAMAPAPGQTAKDYTPIEGDPDKCLSFHMGFNEAIVIIGETPPEVTYFSYGAYLNLRYVEKQDRKPVDIKITPIRNKPIKSINDHHELVYGCLGEPLNLLKINTPGTKEGILDHNCPFNQPFLIIFTSNEDLRKQIYEAAVKANISRDSINTIVIPQDIVNLGIDETCDTVSILNRISNCKKDNDKDTKNDVKLKAYIKRPPVNAYRITANYKGGSPISIPNLSVRGNGKTELQYIKPVEELRKRILSAYCDEYDAVELTTDVWLQESYIAIQQNLNDLGEGRDTSYLATGSFILPYEDAFLVAYGVNHAQTKKCTYSNIIVYGSKYDNGVVSANSKEILGSAKEYFEGSDVDKLYAYKFGFQNNKNCNNYKQIPSADPKTFKDNPQTENINPAEEIYIGFRAYLEQCTKVGPSPNELIFDRVILFIKKDRHKNS</sequence>
<organism evidence="1 2">
    <name type="scientific">Clostridium thailandense</name>
    <dbReference type="NCBI Taxonomy" id="2794346"/>
    <lineage>
        <taxon>Bacteria</taxon>
        <taxon>Bacillati</taxon>
        <taxon>Bacillota</taxon>
        <taxon>Clostridia</taxon>
        <taxon>Eubacteriales</taxon>
        <taxon>Clostridiaceae</taxon>
        <taxon>Clostridium</taxon>
    </lineage>
</organism>
<comment type="caution">
    <text evidence="1">The sequence shown here is derived from an EMBL/GenBank/DDBJ whole genome shotgun (WGS) entry which is preliminary data.</text>
</comment>
<name>A0A949TH15_9CLOT</name>